<dbReference type="GO" id="GO:0005524">
    <property type="term" value="F:ATP binding"/>
    <property type="evidence" value="ECO:0007669"/>
    <property type="project" value="InterPro"/>
</dbReference>
<dbReference type="PANTHER" id="PTHR30492:SF0">
    <property type="entry name" value="METHYLGLYOXAL SYNTHASE"/>
    <property type="match status" value="1"/>
</dbReference>
<dbReference type="NCBIfam" id="NF002033">
    <property type="entry name" value="PRK00861.1"/>
    <property type="match status" value="1"/>
</dbReference>
<dbReference type="InterPro" id="IPR004363">
    <property type="entry name" value="Methylgl_synth"/>
</dbReference>
<dbReference type="RefSeq" id="WP_008276141.1">
    <property type="nucleotide sequence ID" value="NZ_AAXW01000020.1"/>
</dbReference>
<dbReference type="OrthoDB" id="142078at2"/>
<dbReference type="InterPro" id="IPR005218">
    <property type="entry name" value="Diacylglycerol/lipid_kinase"/>
</dbReference>
<feature type="domain" description="DAGKc" evidence="2">
    <location>
        <begin position="1"/>
        <end position="129"/>
    </location>
</feature>
<reference evidence="3 4" key="1">
    <citation type="submission" date="2007-03" db="EMBL/GenBank/DDBJ databases">
        <authorList>
            <person name="Stal L."/>
            <person name="Ferriera S."/>
            <person name="Johnson J."/>
            <person name="Kravitz S."/>
            <person name="Beeson K."/>
            <person name="Sutton G."/>
            <person name="Rogers Y.-H."/>
            <person name="Friedman R."/>
            <person name="Frazier M."/>
            <person name="Venter J.C."/>
        </authorList>
    </citation>
    <scope>NUCLEOTIDE SEQUENCE [LARGE SCALE GENOMIC DNA]</scope>
    <source>
        <strain evidence="3 4">CCY0110</strain>
    </source>
</reference>
<dbReference type="AlphaFoldDB" id="A3IRY3"/>
<dbReference type="GO" id="GO:0008654">
    <property type="term" value="P:phospholipid biosynthetic process"/>
    <property type="evidence" value="ECO:0007669"/>
    <property type="project" value="InterPro"/>
</dbReference>
<dbReference type="PROSITE" id="PS50146">
    <property type="entry name" value="DAGK"/>
    <property type="match status" value="1"/>
</dbReference>
<comment type="caution">
    <text evidence="3">The sequence shown here is derived from an EMBL/GenBank/DDBJ whole genome shotgun (WGS) entry which is preliminary data.</text>
</comment>
<dbReference type="PANTHER" id="PTHR30492">
    <property type="entry name" value="METHYLGLYOXAL SYNTHASE"/>
    <property type="match status" value="1"/>
</dbReference>
<dbReference type="SMART" id="SM00046">
    <property type="entry name" value="DAGKc"/>
    <property type="match status" value="1"/>
</dbReference>
<dbReference type="eggNOG" id="COG1597">
    <property type="taxonomic scope" value="Bacteria"/>
</dbReference>
<dbReference type="GO" id="GO:0016301">
    <property type="term" value="F:kinase activity"/>
    <property type="evidence" value="ECO:0007669"/>
    <property type="project" value="InterPro"/>
</dbReference>
<dbReference type="Pfam" id="PF00781">
    <property type="entry name" value="DAGK_cat"/>
    <property type="match status" value="1"/>
</dbReference>
<dbReference type="Gene3D" id="3.40.50.10330">
    <property type="entry name" value="Probable inorganic polyphosphate/atp-NAD kinase, domain 1"/>
    <property type="match status" value="1"/>
</dbReference>
<dbReference type="GO" id="GO:0019242">
    <property type="term" value="P:methylglyoxal biosynthetic process"/>
    <property type="evidence" value="ECO:0007669"/>
    <property type="project" value="InterPro"/>
</dbReference>
<gene>
    <name evidence="3" type="ORF">CY0110_30421</name>
</gene>
<keyword evidence="1" id="KW-0812">Transmembrane</keyword>
<dbReference type="InterPro" id="IPR001206">
    <property type="entry name" value="Diacylglycerol_kinase_cat_dom"/>
</dbReference>
<protein>
    <submittedName>
        <fullName evidence="3">Methylglyoxal synthase</fullName>
        <ecNumber evidence="3">4.2.3.3</ecNumber>
    </submittedName>
</protein>
<dbReference type="EMBL" id="AAXW01000020">
    <property type="protein sequence ID" value="EAZ90834.1"/>
    <property type="molecule type" value="Genomic_DNA"/>
</dbReference>
<keyword evidence="1" id="KW-1133">Transmembrane helix</keyword>
<dbReference type="Pfam" id="PF19279">
    <property type="entry name" value="YegS_C"/>
    <property type="match status" value="1"/>
</dbReference>
<dbReference type="InterPro" id="IPR045540">
    <property type="entry name" value="YegS/DAGK_C"/>
</dbReference>
<sequence length="354" mass="37914">MTRSACLIFNPVAGQGDPKQELTQILSLLTPKIDLDIKKTTKEIGADQLAQQAIKKGVKTIIASGGDGTISAVAGVLINSDIRLGIIARGTANAFASALGIPNTIEEQCQIILEGKTKVVDTALCNDKPMIVLAAIGLEAETIKQAEREMKDNLGQLAYILSGVQQLQTLEKFDVEINHENQKIRLGAIAVSIANAAPPTSFLAQGPGRTIADDGLLDITVITSDNVAETVATSYHLLQKALLNNETEHQDITHWRTKKMTITTNPPQRIAIDGDVVCQTPLTIECMPKSLTIFAPAQPSDESSKQEANLLPLNSNNKSAINVSNVKTSFAISGLLGGLLILMFFAYFLSVRGF</sequence>
<dbReference type="GO" id="GO:0008929">
    <property type="term" value="F:methylglyoxal synthase activity"/>
    <property type="evidence" value="ECO:0007669"/>
    <property type="project" value="UniProtKB-EC"/>
</dbReference>
<proteinExistence type="predicted"/>
<dbReference type="Proteomes" id="UP000003781">
    <property type="component" value="Unassembled WGS sequence"/>
</dbReference>
<evidence type="ECO:0000256" key="1">
    <source>
        <dbReference type="SAM" id="Phobius"/>
    </source>
</evidence>
<evidence type="ECO:0000313" key="3">
    <source>
        <dbReference type="EMBL" id="EAZ90834.1"/>
    </source>
</evidence>
<keyword evidence="1" id="KW-0472">Membrane</keyword>
<accession>A3IRY3</accession>
<keyword evidence="4" id="KW-1185">Reference proteome</keyword>
<dbReference type="InterPro" id="IPR017438">
    <property type="entry name" value="ATP-NAD_kinase_N"/>
</dbReference>
<feature type="transmembrane region" description="Helical" evidence="1">
    <location>
        <begin position="330"/>
        <end position="349"/>
    </location>
</feature>
<keyword evidence="3" id="KW-0456">Lyase</keyword>
<dbReference type="NCBIfam" id="TIGR00147">
    <property type="entry name" value="YegS/Rv2252/BmrU family lipid kinase"/>
    <property type="match status" value="1"/>
</dbReference>
<organism evidence="3 4">
    <name type="scientific">Crocosphaera chwakensis CCY0110</name>
    <dbReference type="NCBI Taxonomy" id="391612"/>
    <lineage>
        <taxon>Bacteria</taxon>
        <taxon>Bacillati</taxon>
        <taxon>Cyanobacteriota</taxon>
        <taxon>Cyanophyceae</taxon>
        <taxon>Oscillatoriophycideae</taxon>
        <taxon>Chroococcales</taxon>
        <taxon>Aphanothecaceae</taxon>
        <taxon>Crocosphaera</taxon>
        <taxon>Crocosphaera chwakensis</taxon>
    </lineage>
</organism>
<dbReference type="SUPFAM" id="SSF111331">
    <property type="entry name" value="NAD kinase/diacylglycerol kinase-like"/>
    <property type="match status" value="1"/>
</dbReference>
<evidence type="ECO:0000259" key="2">
    <source>
        <dbReference type="PROSITE" id="PS50146"/>
    </source>
</evidence>
<evidence type="ECO:0000313" key="4">
    <source>
        <dbReference type="Proteomes" id="UP000003781"/>
    </source>
</evidence>
<dbReference type="EC" id="4.2.3.3" evidence="3"/>
<dbReference type="GO" id="GO:0005829">
    <property type="term" value="C:cytosol"/>
    <property type="evidence" value="ECO:0007669"/>
    <property type="project" value="TreeGrafter"/>
</dbReference>
<dbReference type="Gene3D" id="2.60.200.40">
    <property type="match status" value="1"/>
</dbReference>
<dbReference type="InterPro" id="IPR016064">
    <property type="entry name" value="NAD/diacylglycerol_kinase_sf"/>
</dbReference>
<name>A3IRY3_9CHRO</name>